<dbReference type="InterPro" id="IPR019627">
    <property type="entry name" value="YAcAr"/>
</dbReference>
<dbReference type="RefSeq" id="YP_010659326.1">
    <property type="nucleotide sequence ID" value="NC_070866.1"/>
</dbReference>
<reference evidence="2 3" key="1">
    <citation type="submission" date="2018-04" db="EMBL/GenBank/DDBJ databases">
        <title>Complete genome sequences of new Aeromonas and Pseudomonas phages promising in phage therapy dedicated to aquaculture.</title>
        <authorList>
            <person name="Kolsut J."/>
            <person name="Wojcik E."/>
            <person name="Wojtasik A."/>
            <person name="Dastych J."/>
        </authorList>
    </citation>
    <scope>NUCLEOTIDE SEQUENCE [LARGE SCALE GENOMIC DNA]</scope>
</reference>
<evidence type="ECO:0000259" key="1">
    <source>
        <dbReference type="Pfam" id="PF10686"/>
    </source>
</evidence>
<dbReference type="KEGG" id="vg:77935294"/>
<sequence length="123" mass="13708">MGKPLFKLIVAGGRDFTDVDRIVQEVYGLMVNELKDFEIIIVQGEARGADKSAKLAAQRLKLNCESYPADWDTHGKAAGPIRNRQMAEIADGLLAFWDGESKGTANMIQVMRTHGKNVRVRNY</sequence>
<evidence type="ECO:0000313" key="3">
    <source>
        <dbReference type="Proteomes" id="UP000246250"/>
    </source>
</evidence>
<accession>A0A2S1PG25</accession>
<evidence type="ECO:0000313" key="2">
    <source>
        <dbReference type="EMBL" id="AWH15522.1"/>
    </source>
</evidence>
<keyword evidence="3" id="KW-1185">Reference proteome</keyword>
<organism evidence="2 3">
    <name type="scientific">Pseudomonas phage 98PfluR60PP</name>
    <dbReference type="NCBI Taxonomy" id="2163965"/>
    <lineage>
        <taxon>Viruses</taxon>
        <taxon>Duplodnaviria</taxon>
        <taxon>Heunggongvirae</taxon>
        <taxon>Uroviricota</taxon>
        <taxon>Caudoviricetes</taxon>
        <taxon>Schitoviridae</taxon>
        <taxon>Littlefixvirus</taxon>
        <taxon>Littlefixvirus 98Pflur60pp</taxon>
    </lineage>
</organism>
<protein>
    <recommendedName>
        <fullName evidence="1">YspA cpYpsA-related SLOG domain-containing protein</fullName>
    </recommendedName>
</protein>
<dbReference type="GeneID" id="77935294"/>
<proteinExistence type="predicted"/>
<feature type="domain" description="YspA cpYpsA-related SLOG" evidence="1">
    <location>
        <begin position="7"/>
        <end position="74"/>
    </location>
</feature>
<dbReference type="Pfam" id="PF10686">
    <property type="entry name" value="YAcAr"/>
    <property type="match status" value="1"/>
</dbReference>
<dbReference type="Proteomes" id="UP000246250">
    <property type="component" value="Segment"/>
</dbReference>
<name>A0A2S1PG25_9CAUD</name>
<dbReference type="EMBL" id="MH179480">
    <property type="protein sequence ID" value="AWH15522.1"/>
    <property type="molecule type" value="Genomic_DNA"/>
</dbReference>